<name>A0A9Q1LT09_9SOLA</name>
<reference evidence="3" key="1">
    <citation type="journal article" date="2023" name="Proc. Natl. Acad. Sci. U.S.A.">
        <title>Genomic and structural basis for evolution of tropane alkaloid biosynthesis.</title>
        <authorList>
            <person name="Wanga Y.-J."/>
            <person name="Taina T."/>
            <person name="Yua J.-Y."/>
            <person name="Lia J."/>
            <person name="Xua B."/>
            <person name="Chenc J."/>
            <person name="D'Auriad J.C."/>
            <person name="Huanga J.-P."/>
            <person name="Huanga S.-X."/>
        </authorList>
    </citation>
    <scope>NUCLEOTIDE SEQUENCE [LARGE SCALE GENOMIC DNA]</scope>
    <source>
        <strain evidence="3">cv. KIB-2019</strain>
    </source>
</reference>
<proteinExistence type="inferred from homology"/>
<evidence type="ECO:0000256" key="1">
    <source>
        <dbReference type="ARBA" id="ARBA00010105"/>
    </source>
</evidence>
<evidence type="ECO:0000313" key="3">
    <source>
        <dbReference type="Proteomes" id="UP001152561"/>
    </source>
</evidence>
<dbReference type="EMBL" id="JAJAGQ010000015">
    <property type="protein sequence ID" value="KAJ8541764.1"/>
    <property type="molecule type" value="Genomic_DNA"/>
</dbReference>
<dbReference type="InterPro" id="IPR003226">
    <property type="entry name" value="MYG1_exonuclease"/>
</dbReference>
<dbReference type="GO" id="GO:0005737">
    <property type="term" value="C:cytoplasm"/>
    <property type="evidence" value="ECO:0007669"/>
    <property type="project" value="TreeGrafter"/>
</dbReference>
<dbReference type="PANTHER" id="PTHR11215:SF1">
    <property type="entry name" value="MYG1 EXONUCLEASE"/>
    <property type="match status" value="1"/>
</dbReference>
<dbReference type="OrthoDB" id="10265310at2759"/>
<accession>A0A9Q1LT09</accession>
<gene>
    <name evidence="2" type="ORF">K7X08_002580</name>
</gene>
<dbReference type="AlphaFoldDB" id="A0A9Q1LT09"/>
<evidence type="ECO:0000313" key="2">
    <source>
        <dbReference type="EMBL" id="KAJ8541764.1"/>
    </source>
</evidence>
<organism evidence="2 3">
    <name type="scientific">Anisodus acutangulus</name>
    <dbReference type="NCBI Taxonomy" id="402998"/>
    <lineage>
        <taxon>Eukaryota</taxon>
        <taxon>Viridiplantae</taxon>
        <taxon>Streptophyta</taxon>
        <taxon>Embryophyta</taxon>
        <taxon>Tracheophyta</taxon>
        <taxon>Spermatophyta</taxon>
        <taxon>Magnoliopsida</taxon>
        <taxon>eudicotyledons</taxon>
        <taxon>Gunneridae</taxon>
        <taxon>Pentapetalae</taxon>
        <taxon>asterids</taxon>
        <taxon>lamiids</taxon>
        <taxon>Solanales</taxon>
        <taxon>Solanaceae</taxon>
        <taxon>Solanoideae</taxon>
        <taxon>Hyoscyameae</taxon>
        <taxon>Anisodus</taxon>
    </lineage>
</organism>
<dbReference type="Pfam" id="PF03690">
    <property type="entry name" value="MYG1_exonuc"/>
    <property type="match status" value="1"/>
</dbReference>
<keyword evidence="3" id="KW-1185">Reference proteome</keyword>
<protein>
    <submittedName>
        <fullName evidence="2">Uncharacterized protein</fullName>
    </submittedName>
</protein>
<comment type="similarity">
    <text evidence="1">Belongs to the MYG1 family.</text>
</comment>
<dbReference type="PANTHER" id="PTHR11215">
    <property type="entry name" value="METAL DEPENDENT HYDROLASE - RELATED"/>
    <property type="match status" value="1"/>
</dbReference>
<dbReference type="Proteomes" id="UP001152561">
    <property type="component" value="Unassembled WGS sequence"/>
</dbReference>
<dbReference type="GO" id="GO:0005634">
    <property type="term" value="C:nucleus"/>
    <property type="evidence" value="ECO:0007669"/>
    <property type="project" value="TreeGrafter"/>
</dbReference>
<comment type="caution">
    <text evidence="2">The sequence shown here is derived from an EMBL/GenBank/DDBJ whole genome shotgun (WGS) entry which is preliminary data.</text>
</comment>
<sequence length="344" mass="39008">MTTANSSSFSPVSSPSNHVSLKRVGTHHGSFHCDEALGCFMIRLTNKYYNAQIVRTRDTRVLETLDAVLDVGGVYDPSLDRYDHHQKGFEEVFGHGFTTKLSSAGLVYKHFGKEIIAKELQVDVEHPDVHRLFLAVYKSFMEAIDAIDNGINQYDTDQPPRYVNNTHLSSRVGKLNLDWTEPDQSSERENEAFQRAMDLAGSEFLDRVRYYARSWLPARSIVMECVSARHKIDPSGEIVVWSTFCPWKLHLFELEEETKIDPPIKYVLYQDDRSKGWRVQAVAVAPDRFESRKALPSQWRGLRDDELSKETGIPGCVFVHMSGFIGGNQTYEGALAMAKAALKL</sequence>